<evidence type="ECO:0000313" key="3">
    <source>
        <dbReference type="Proteomes" id="UP000011134"/>
    </source>
</evidence>
<organism evidence="2 3">
    <name type="scientific">Photobacterium marinum</name>
    <dbReference type="NCBI Taxonomy" id="1056511"/>
    <lineage>
        <taxon>Bacteria</taxon>
        <taxon>Pseudomonadati</taxon>
        <taxon>Pseudomonadota</taxon>
        <taxon>Gammaproteobacteria</taxon>
        <taxon>Vibrionales</taxon>
        <taxon>Vibrionaceae</taxon>
        <taxon>Photobacterium</taxon>
    </lineage>
</organism>
<gene>
    <name evidence="2" type="ORF">C942_01068</name>
</gene>
<accession>L8JD25</accession>
<feature type="transmembrane region" description="Helical" evidence="1">
    <location>
        <begin position="86"/>
        <end position="102"/>
    </location>
</feature>
<dbReference type="InterPro" id="IPR008407">
    <property type="entry name" value="Brnchd-chn_aa_trnsp_AzlD"/>
</dbReference>
<reference evidence="2 3" key="1">
    <citation type="submission" date="2012-12" db="EMBL/GenBank/DDBJ databases">
        <title>Genome Assembly of Photobacterium sp. AK15.</title>
        <authorList>
            <person name="Khatri I."/>
            <person name="Vaidya B."/>
            <person name="Srinivas T.N.R."/>
            <person name="Subramanian S."/>
            <person name="Pinnaka A."/>
        </authorList>
    </citation>
    <scope>NUCLEOTIDE SEQUENCE [LARGE SCALE GENOMIC DNA]</scope>
    <source>
        <strain evidence="2 3">AK15</strain>
    </source>
</reference>
<sequence>MIWLTIFLMMLIVFSSRYMFLAPKLPLKLNAEAQKLLSYSSPAVLTAIWAPIVFLQDGKPEITLHNPYLISAVLAAFIAWKTKSVLVTAVISMTAFFLLTTVI</sequence>
<dbReference type="Proteomes" id="UP000011134">
    <property type="component" value="Unassembled WGS sequence"/>
</dbReference>
<dbReference type="AlphaFoldDB" id="L8JD25"/>
<evidence type="ECO:0000256" key="1">
    <source>
        <dbReference type="SAM" id="Phobius"/>
    </source>
</evidence>
<keyword evidence="1" id="KW-0812">Transmembrane</keyword>
<feature type="transmembrane region" description="Helical" evidence="1">
    <location>
        <begin position="62"/>
        <end position="80"/>
    </location>
</feature>
<dbReference type="PATRIC" id="fig|1056511.3.peg.2561"/>
<proteinExistence type="predicted"/>
<evidence type="ECO:0008006" key="4">
    <source>
        <dbReference type="Google" id="ProtNLM"/>
    </source>
</evidence>
<dbReference type="OrthoDB" id="4257348at2"/>
<protein>
    <recommendedName>
        <fullName evidence="4">Branched-chain amino acid transport</fullName>
    </recommendedName>
</protein>
<dbReference type="RefSeq" id="WP_007466241.1">
    <property type="nucleotide sequence ID" value="NZ_AMZO01000018.1"/>
</dbReference>
<keyword evidence="1" id="KW-1133">Transmembrane helix</keyword>
<keyword evidence="1" id="KW-0472">Membrane</keyword>
<feature type="transmembrane region" description="Helical" evidence="1">
    <location>
        <begin position="37"/>
        <end position="55"/>
    </location>
</feature>
<keyword evidence="3" id="KW-1185">Reference proteome</keyword>
<dbReference type="EMBL" id="AMZO01000018">
    <property type="protein sequence ID" value="ELR65454.1"/>
    <property type="molecule type" value="Genomic_DNA"/>
</dbReference>
<dbReference type="Pfam" id="PF05437">
    <property type="entry name" value="AzlD"/>
    <property type="match status" value="1"/>
</dbReference>
<name>L8JD25_9GAMM</name>
<comment type="caution">
    <text evidence="2">The sequence shown here is derived from an EMBL/GenBank/DDBJ whole genome shotgun (WGS) entry which is preliminary data.</text>
</comment>
<evidence type="ECO:0000313" key="2">
    <source>
        <dbReference type="EMBL" id="ELR65454.1"/>
    </source>
</evidence>